<name>A0A3P3W5K7_9FLAO</name>
<dbReference type="GO" id="GO:0022857">
    <property type="term" value="F:transmembrane transporter activity"/>
    <property type="evidence" value="ECO:0007669"/>
    <property type="project" value="InterPro"/>
</dbReference>
<evidence type="ECO:0000259" key="8">
    <source>
        <dbReference type="PROSITE" id="PS50850"/>
    </source>
</evidence>
<dbReference type="SUPFAM" id="SSF103473">
    <property type="entry name" value="MFS general substrate transporter"/>
    <property type="match status" value="1"/>
</dbReference>
<feature type="transmembrane region" description="Helical" evidence="7">
    <location>
        <begin position="289"/>
        <end position="307"/>
    </location>
</feature>
<evidence type="ECO:0000313" key="10">
    <source>
        <dbReference type="Proteomes" id="UP000275719"/>
    </source>
</evidence>
<reference evidence="9 10" key="1">
    <citation type="submission" date="2018-11" db="EMBL/GenBank/DDBJ databases">
        <title>Flavobacterium sp. nov., YIM 102701-2 draft genome.</title>
        <authorList>
            <person name="Li G."/>
            <person name="Jiang Y."/>
        </authorList>
    </citation>
    <scope>NUCLEOTIDE SEQUENCE [LARGE SCALE GENOMIC DNA]</scope>
    <source>
        <strain evidence="9 10">YIM 102701-2</strain>
    </source>
</reference>
<feature type="transmembrane region" description="Helical" evidence="7">
    <location>
        <begin position="173"/>
        <end position="191"/>
    </location>
</feature>
<keyword evidence="5 7" id="KW-1133">Transmembrane helix</keyword>
<protein>
    <submittedName>
        <fullName evidence="9">MFS transporter</fullName>
    </submittedName>
</protein>
<sequence length="400" mass="44935">MKEFWNNYIEAYKGLSNATWILALVMFINRSGAMVVPFLGVYLTSQLGFSLDRAGIVLSCFGIGSIIGGLVGGFLTDKFGSFKIQTLSLFACIPVYLYLPELTTFSSLCLGIGLLSSITEILRPANSASVYNFAKPENLTRAFSLNRMALNLGYSIGPAIGGFIAAYSFSWLFYTNAIMIFCAGLVYFFYFRNRIENPKQNQSDLREDKPVERKSAYTDVKYIWFSVFVAFYAFCFFQILNLLPLFYKDEVGLSEQEIGLLIAFSGVIVFLLEMIIVHWIEHKYTISKILIIGSVLCGLTYLVLIPSQHIVMLYFSMFLLCISEILVMPFTATVAANRSNHLNRGSYMALNAISFSIANVFAPLVGTRIASNYGFNVLWLTNGALIFFACLGFYWIMKKM</sequence>
<evidence type="ECO:0000256" key="3">
    <source>
        <dbReference type="ARBA" id="ARBA00022475"/>
    </source>
</evidence>
<feature type="transmembrane region" description="Helical" evidence="7">
    <location>
        <begin position="377"/>
        <end position="397"/>
    </location>
</feature>
<dbReference type="PANTHER" id="PTHR23517">
    <property type="entry name" value="RESISTANCE PROTEIN MDTM, PUTATIVE-RELATED-RELATED"/>
    <property type="match status" value="1"/>
</dbReference>
<feature type="transmembrane region" description="Helical" evidence="7">
    <location>
        <begin position="95"/>
        <end position="115"/>
    </location>
</feature>
<gene>
    <name evidence="9" type="ORF">EG240_09170</name>
</gene>
<evidence type="ECO:0000256" key="7">
    <source>
        <dbReference type="SAM" id="Phobius"/>
    </source>
</evidence>
<feature type="transmembrane region" description="Helical" evidence="7">
    <location>
        <begin position="313"/>
        <end position="335"/>
    </location>
</feature>
<dbReference type="Pfam" id="PF07690">
    <property type="entry name" value="MFS_1"/>
    <property type="match status" value="1"/>
</dbReference>
<proteinExistence type="predicted"/>
<keyword evidence="6 7" id="KW-0472">Membrane</keyword>
<dbReference type="PANTHER" id="PTHR23517:SF3">
    <property type="entry name" value="INTEGRAL MEMBRANE TRANSPORT PROTEIN"/>
    <property type="match status" value="1"/>
</dbReference>
<dbReference type="RefSeq" id="WP_125019098.1">
    <property type="nucleotide sequence ID" value="NZ_RQVQ01000018.1"/>
</dbReference>
<dbReference type="EMBL" id="RQVQ01000018">
    <property type="protein sequence ID" value="RRJ90270.1"/>
    <property type="molecule type" value="Genomic_DNA"/>
</dbReference>
<comment type="caution">
    <text evidence="9">The sequence shown here is derived from an EMBL/GenBank/DDBJ whole genome shotgun (WGS) entry which is preliminary data.</text>
</comment>
<keyword evidence="10" id="KW-1185">Reference proteome</keyword>
<dbReference type="Proteomes" id="UP000275719">
    <property type="component" value="Unassembled WGS sequence"/>
</dbReference>
<feature type="transmembrane region" description="Helical" evidence="7">
    <location>
        <begin position="148"/>
        <end position="167"/>
    </location>
</feature>
<evidence type="ECO:0000313" key="9">
    <source>
        <dbReference type="EMBL" id="RRJ90270.1"/>
    </source>
</evidence>
<feature type="transmembrane region" description="Helical" evidence="7">
    <location>
        <begin position="258"/>
        <end position="277"/>
    </location>
</feature>
<feature type="transmembrane region" description="Helical" evidence="7">
    <location>
        <begin position="55"/>
        <end position="75"/>
    </location>
</feature>
<dbReference type="InterPro" id="IPR050171">
    <property type="entry name" value="MFS_Transporters"/>
</dbReference>
<feature type="transmembrane region" description="Helical" evidence="7">
    <location>
        <begin position="20"/>
        <end position="43"/>
    </location>
</feature>
<evidence type="ECO:0000256" key="1">
    <source>
        <dbReference type="ARBA" id="ARBA00004651"/>
    </source>
</evidence>
<feature type="transmembrane region" description="Helical" evidence="7">
    <location>
        <begin position="222"/>
        <end position="246"/>
    </location>
</feature>
<dbReference type="AlphaFoldDB" id="A0A3P3W5K7"/>
<keyword evidence="4 7" id="KW-0812">Transmembrane</keyword>
<evidence type="ECO:0000256" key="4">
    <source>
        <dbReference type="ARBA" id="ARBA00022692"/>
    </source>
</evidence>
<keyword evidence="2" id="KW-0813">Transport</keyword>
<dbReference type="InterPro" id="IPR011701">
    <property type="entry name" value="MFS"/>
</dbReference>
<keyword evidence="3" id="KW-1003">Cell membrane</keyword>
<accession>A0A3P3W5K7</accession>
<dbReference type="InterPro" id="IPR036259">
    <property type="entry name" value="MFS_trans_sf"/>
</dbReference>
<organism evidence="9 10">
    <name type="scientific">Paenimyroides tangerinum</name>
    <dbReference type="NCBI Taxonomy" id="2488728"/>
    <lineage>
        <taxon>Bacteria</taxon>
        <taxon>Pseudomonadati</taxon>
        <taxon>Bacteroidota</taxon>
        <taxon>Flavobacteriia</taxon>
        <taxon>Flavobacteriales</taxon>
        <taxon>Flavobacteriaceae</taxon>
        <taxon>Paenimyroides</taxon>
    </lineage>
</organism>
<evidence type="ECO:0000256" key="6">
    <source>
        <dbReference type="ARBA" id="ARBA00023136"/>
    </source>
</evidence>
<dbReference type="PROSITE" id="PS50850">
    <property type="entry name" value="MFS"/>
    <property type="match status" value="1"/>
</dbReference>
<feature type="domain" description="Major facilitator superfamily (MFS) profile" evidence="8">
    <location>
        <begin position="18"/>
        <end position="400"/>
    </location>
</feature>
<dbReference type="CDD" id="cd17329">
    <property type="entry name" value="MFS_MdtH_MDR_like"/>
    <property type="match status" value="1"/>
</dbReference>
<dbReference type="Gene3D" id="1.20.1250.20">
    <property type="entry name" value="MFS general substrate transporter like domains"/>
    <property type="match status" value="1"/>
</dbReference>
<evidence type="ECO:0000256" key="2">
    <source>
        <dbReference type="ARBA" id="ARBA00022448"/>
    </source>
</evidence>
<dbReference type="OrthoDB" id="5379144at2"/>
<dbReference type="GO" id="GO:0005886">
    <property type="term" value="C:plasma membrane"/>
    <property type="evidence" value="ECO:0007669"/>
    <property type="project" value="UniProtKB-SubCell"/>
</dbReference>
<evidence type="ECO:0000256" key="5">
    <source>
        <dbReference type="ARBA" id="ARBA00022989"/>
    </source>
</evidence>
<dbReference type="InterPro" id="IPR020846">
    <property type="entry name" value="MFS_dom"/>
</dbReference>
<feature type="transmembrane region" description="Helical" evidence="7">
    <location>
        <begin position="347"/>
        <end position="365"/>
    </location>
</feature>
<comment type="subcellular location">
    <subcellularLocation>
        <location evidence="1">Cell membrane</location>
        <topology evidence="1">Multi-pass membrane protein</topology>
    </subcellularLocation>
</comment>